<evidence type="ECO:0000313" key="2">
    <source>
        <dbReference type="Proteomes" id="UP000265926"/>
    </source>
</evidence>
<accession>A0A399T2G3</accession>
<proteinExistence type="predicted"/>
<dbReference type="PANTHER" id="PTHR36439">
    <property type="entry name" value="BLL4334 PROTEIN"/>
    <property type="match status" value="1"/>
</dbReference>
<dbReference type="Proteomes" id="UP000265926">
    <property type="component" value="Unassembled WGS sequence"/>
</dbReference>
<comment type="caution">
    <text evidence="1">The sequence shown here is derived from an EMBL/GenBank/DDBJ whole genome shotgun (WGS) entry which is preliminary data.</text>
</comment>
<dbReference type="Pfam" id="PF08002">
    <property type="entry name" value="DUF1697"/>
    <property type="match status" value="1"/>
</dbReference>
<dbReference type="SUPFAM" id="SSF160379">
    <property type="entry name" value="SP0830-like"/>
    <property type="match status" value="1"/>
</dbReference>
<dbReference type="OrthoDB" id="9806494at2"/>
<reference evidence="1" key="1">
    <citation type="submission" date="2018-08" db="EMBL/GenBank/DDBJ databases">
        <title>Pallidiluteibacterium maritimus gen. nov., sp. nov., isolated from coastal sediment.</title>
        <authorList>
            <person name="Zhou L.Y."/>
        </authorList>
    </citation>
    <scope>NUCLEOTIDE SEQUENCE [LARGE SCALE GENOMIC DNA]</scope>
    <source>
        <strain evidence="1">XSD2</strain>
    </source>
</reference>
<evidence type="ECO:0000313" key="1">
    <source>
        <dbReference type="EMBL" id="RIJ48351.1"/>
    </source>
</evidence>
<protein>
    <submittedName>
        <fullName evidence="1">DUF1697 domain-containing protein</fullName>
    </submittedName>
</protein>
<dbReference type="EMBL" id="QWGR01000005">
    <property type="protein sequence ID" value="RIJ48351.1"/>
    <property type="molecule type" value="Genomic_DNA"/>
</dbReference>
<dbReference type="PANTHER" id="PTHR36439:SF1">
    <property type="entry name" value="DUF1697 DOMAIN-CONTAINING PROTEIN"/>
    <property type="match status" value="1"/>
</dbReference>
<sequence length="184" mass="20771">MMQTYISILRGINVSGKNLLKMTDLKKLYEQLSFQQVSTYIQSGNVVFVASEQKTETLAERISHQIKSTYGYDVPVLVRTIEHWQNIVANNPFAKDASKDPAFLHVTFLAAAPESNHPDAILSKAMEGEEIHITPEAVYLYCPHGYGRTKLNNTFLEARLGVSATTRNWKTTQKLLEIAQNIQQ</sequence>
<dbReference type="AlphaFoldDB" id="A0A399T2G3"/>
<keyword evidence="2" id="KW-1185">Reference proteome</keyword>
<dbReference type="InterPro" id="IPR012545">
    <property type="entry name" value="DUF1697"/>
</dbReference>
<organism evidence="1 2">
    <name type="scientific">Maribellus luteus</name>
    <dbReference type="NCBI Taxonomy" id="2305463"/>
    <lineage>
        <taxon>Bacteria</taxon>
        <taxon>Pseudomonadati</taxon>
        <taxon>Bacteroidota</taxon>
        <taxon>Bacteroidia</taxon>
        <taxon>Marinilabiliales</taxon>
        <taxon>Prolixibacteraceae</taxon>
        <taxon>Maribellus</taxon>
    </lineage>
</organism>
<dbReference type="PIRSF" id="PIRSF008502">
    <property type="entry name" value="UCP008502"/>
    <property type="match status" value="1"/>
</dbReference>
<name>A0A399T2G3_9BACT</name>
<dbReference type="Gene3D" id="3.30.70.1280">
    <property type="entry name" value="SP0830-like domains"/>
    <property type="match status" value="1"/>
</dbReference>
<gene>
    <name evidence="1" type="ORF">D1614_11525</name>
</gene>
<dbReference type="RefSeq" id="WP_119438083.1">
    <property type="nucleotide sequence ID" value="NZ_QWGR01000005.1"/>
</dbReference>